<organism evidence="1 2">
    <name type="scientific">Citrullus colocynthis</name>
    <name type="common">colocynth</name>
    <dbReference type="NCBI Taxonomy" id="252529"/>
    <lineage>
        <taxon>Eukaryota</taxon>
        <taxon>Viridiplantae</taxon>
        <taxon>Streptophyta</taxon>
        <taxon>Embryophyta</taxon>
        <taxon>Tracheophyta</taxon>
        <taxon>Spermatophyta</taxon>
        <taxon>Magnoliopsida</taxon>
        <taxon>eudicotyledons</taxon>
        <taxon>Gunneridae</taxon>
        <taxon>Pentapetalae</taxon>
        <taxon>rosids</taxon>
        <taxon>fabids</taxon>
        <taxon>Cucurbitales</taxon>
        <taxon>Cucurbitaceae</taxon>
        <taxon>Benincaseae</taxon>
        <taxon>Citrullus</taxon>
    </lineage>
</organism>
<dbReference type="EMBL" id="OZ021742">
    <property type="protein sequence ID" value="CAK9327863.1"/>
    <property type="molecule type" value="Genomic_DNA"/>
</dbReference>
<evidence type="ECO:0000313" key="2">
    <source>
        <dbReference type="Proteomes" id="UP001642487"/>
    </source>
</evidence>
<dbReference type="SUPFAM" id="SSF48264">
    <property type="entry name" value="Cytochrome P450"/>
    <property type="match status" value="1"/>
</dbReference>
<reference evidence="1 2" key="1">
    <citation type="submission" date="2024-03" db="EMBL/GenBank/DDBJ databases">
        <authorList>
            <person name="Gkanogiannis A."/>
            <person name="Becerra Lopez-Lavalle L."/>
        </authorList>
    </citation>
    <scope>NUCLEOTIDE SEQUENCE [LARGE SCALE GENOMIC DNA]</scope>
</reference>
<sequence>MGECERVDEIVKKYNRRLCATTLKSEHLSQCLTDIAVSPSKCCPGASRVLSKFEAGRSTKYYHKRKPLVRRLPPGPKPWPLLGCLPAMLLRTKNSPTHQWIYGIMRKFNTEIAYIRLESNTHIIPVASPELALEFL</sequence>
<keyword evidence="2" id="KW-1185">Reference proteome</keyword>
<dbReference type="Gene3D" id="1.10.630.10">
    <property type="entry name" value="Cytochrome P450"/>
    <property type="match status" value="1"/>
</dbReference>
<evidence type="ECO:0000313" key="1">
    <source>
        <dbReference type="EMBL" id="CAK9327863.1"/>
    </source>
</evidence>
<dbReference type="Proteomes" id="UP001642487">
    <property type="component" value="Chromosome 8"/>
</dbReference>
<accession>A0ABP0Z7F8</accession>
<dbReference type="InterPro" id="IPR036396">
    <property type="entry name" value="Cyt_P450_sf"/>
</dbReference>
<proteinExistence type="predicted"/>
<protein>
    <submittedName>
        <fullName evidence="1">Uncharacterized protein</fullName>
    </submittedName>
</protein>
<name>A0ABP0Z7F8_9ROSI</name>
<gene>
    <name evidence="1" type="ORF">CITCOLO1_LOCUS20256</name>
</gene>